<dbReference type="GO" id="GO:0019646">
    <property type="term" value="P:aerobic electron transport chain"/>
    <property type="evidence" value="ECO:0007669"/>
    <property type="project" value="TreeGrafter"/>
</dbReference>
<dbReference type="PANTHER" id="PTHR42913">
    <property type="entry name" value="APOPTOSIS-INDUCING FACTOR 1"/>
    <property type="match status" value="1"/>
</dbReference>
<dbReference type="InterPro" id="IPR023753">
    <property type="entry name" value="FAD/NAD-binding_dom"/>
</dbReference>
<comment type="cofactor">
    <cofactor evidence="1">
        <name>FAD</name>
        <dbReference type="ChEBI" id="CHEBI:57692"/>
    </cofactor>
</comment>
<dbReference type="SUPFAM" id="SSF51905">
    <property type="entry name" value="FAD/NAD(P)-binding domain"/>
    <property type="match status" value="2"/>
</dbReference>
<keyword evidence="3" id="KW-0285">Flavoprotein</keyword>
<organism evidence="7 8">
    <name type="scientific">Pontibacillus marinus BH030004 = DSM 16465</name>
    <dbReference type="NCBI Taxonomy" id="1385511"/>
    <lineage>
        <taxon>Bacteria</taxon>
        <taxon>Bacillati</taxon>
        <taxon>Bacillota</taxon>
        <taxon>Bacilli</taxon>
        <taxon>Bacillales</taxon>
        <taxon>Bacillaceae</taxon>
        <taxon>Pontibacillus</taxon>
    </lineage>
</organism>
<dbReference type="OrthoDB" id="9772934at2"/>
<evidence type="ECO:0000256" key="3">
    <source>
        <dbReference type="ARBA" id="ARBA00022630"/>
    </source>
</evidence>
<evidence type="ECO:0000256" key="2">
    <source>
        <dbReference type="ARBA" id="ARBA00005272"/>
    </source>
</evidence>
<sequence length="366" mass="41214">MQKLILAGAGHAHLHIIKNLITNPLPDVEVVLISPSEYQYYSGMFSGYTEGIYELDEIRVNLEELSNQANLSWYKQAVVSVDPEQKILLTDQGEVLSYDALSFDIGSLTAHTDLKGVKEYARRIKPNYHFPEMIEQMRKSQNPIIVGGGVAGTEIALSLQSWRSKHGYETPVTLLSGSPRLLENYPETTSKKITNIVENSGIELYVNENVQEMNSTKVITENNKFNYKDVMWLAGPRAPELFRLSNLPIDDECYLQVESTLQVEKYPSIFGAGDCVSLSHAPDTPKNGVFAIREAPVLWENIKGFLSTGEGQYYKPQSKYLAIMSIGNKEGFLLYGGIALKGKLAWLLKHRIDKKFMDTYKSFENK</sequence>
<dbReference type="InterPro" id="IPR051169">
    <property type="entry name" value="NADH-Q_oxidoreductase"/>
</dbReference>
<name>A0A0A5GJP2_9BACI</name>
<evidence type="ECO:0000256" key="5">
    <source>
        <dbReference type="ARBA" id="ARBA00023002"/>
    </source>
</evidence>
<comment type="caution">
    <text evidence="7">The sequence shown here is derived from an EMBL/GenBank/DDBJ whole genome shotgun (WGS) entry which is preliminary data.</text>
</comment>
<comment type="similarity">
    <text evidence="2">Belongs to the NADH dehydrogenase family.</text>
</comment>
<dbReference type="eggNOG" id="COG1252">
    <property type="taxonomic scope" value="Bacteria"/>
</dbReference>
<keyword evidence="4" id="KW-0274">FAD</keyword>
<dbReference type="Pfam" id="PF07992">
    <property type="entry name" value="Pyr_redox_2"/>
    <property type="match status" value="1"/>
</dbReference>
<dbReference type="InterPro" id="IPR036188">
    <property type="entry name" value="FAD/NAD-bd_sf"/>
</dbReference>
<dbReference type="Proteomes" id="UP000030403">
    <property type="component" value="Unassembled WGS sequence"/>
</dbReference>
<reference evidence="7 8" key="1">
    <citation type="submission" date="2013-08" db="EMBL/GenBank/DDBJ databases">
        <authorList>
            <person name="Huang J."/>
            <person name="Wang G."/>
        </authorList>
    </citation>
    <scope>NUCLEOTIDE SEQUENCE [LARGE SCALE GENOMIC DNA]</scope>
    <source>
        <strain evidence="7 8">BH030004</strain>
    </source>
</reference>
<dbReference type="Gene3D" id="3.50.50.100">
    <property type="match status" value="1"/>
</dbReference>
<dbReference type="PANTHER" id="PTHR42913:SF9">
    <property type="entry name" value="SLR1591 PROTEIN"/>
    <property type="match status" value="1"/>
</dbReference>
<feature type="domain" description="FAD/NAD(P)-binding" evidence="6">
    <location>
        <begin position="4"/>
        <end position="284"/>
    </location>
</feature>
<protein>
    <submittedName>
        <fullName evidence="7">Pyridine nucleotide-disulfide oxidoreductase</fullName>
    </submittedName>
</protein>
<keyword evidence="5" id="KW-0560">Oxidoreductase</keyword>
<evidence type="ECO:0000313" key="7">
    <source>
        <dbReference type="EMBL" id="KGX91428.1"/>
    </source>
</evidence>
<evidence type="ECO:0000256" key="4">
    <source>
        <dbReference type="ARBA" id="ARBA00022827"/>
    </source>
</evidence>
<evidence type="ECO:0000313" key="8">
    <source>
        <dbReference type="Proteomes" id="UP000030403"/>
    </source>
</evidence>
<proteinExistence type="inferred from homology"/>
<evidence type="ECO:0000256" key="1">
    <source>
        <dbReference type="ARBA" id="ARBA00001974"/>
    </source>
</evidence>
<dbReference type="GO" id="GO:0003955">
    <property type="term" value="F:NAD(P)H dehydrogenase (quinone) activity"/>
    <property type="evidence" value="ECO:0007669"/>
    <property type="project" value="TreeGrafter"/>
</dbReference>
<dbReference type="EMBL" id="AVPF01000002">
    <property type="protein sequence ID" value="KGX91428.1"/>
    <property type="molecule type" value="Genomic_DNA"/>
</dbReference>
<keyword evidence="8" id="KW-1185">Reference proteome</keyword>
<dbReference type="RefSeq" id="WP_027445763.1">
    <property type="nucleotide sequence ID" value="NZ_AULJ01000013.1"/>
</dbReference>
<gene>
    <name evidence="7" type="ORF">N783_07680</name>
</gene>
<dbReference type="STRING" id="1385511.GCA_000425225_01419"/>
<dbReference type="AlphaFoldDB" id="A0A0A5GJP2"/>
<evidence type="ECO:0000259" key="6">
    <source>
        <dbReference type="Pfam" id="PF07992"/>
    </source>
</evidence>
<accession>A0A0A5GJP2</accession>